<evidence type="ECO:0000313" key="1">
    <source>
        <dbReference type="EMBL" id="ASK27735.1"/>
    </source>
</evidence>
<evidence type="ECO:0000313" key="2">
    <source>
        <dbReference type="Proteomes" id="UP000198238"/>
    </source>
</evidence>
<proteinExistence type="predicted"/>
<accession>A0A220S3F8</accession>
<dbReference type="EMBL" id="CP022278">
    <property type="protein sequence ID" value="ASK27735.1"/>
    <property type="molecule type" value="Genomic_DNA"/>
</dbReference>
<name>A0A220S3F8_9NEIS</name>
<keyword evidence="2" id="KW-1185">Reference proteome</keyword>
<reference evidence="1 2" key="1">
    <citation type="submission" date="2017-06" db="EMBL/GenBank/DDBJ databases">
        <title>Neisseria chenwenguii sp. nov., isolated from the intestinal contents of Tibetan Plateau Pika in Yushu, Qinghai Province, China.</title>
        <authorList>
            <person name="Zhang G."/>
        </authorList>
    </citation>
    <scope>NUCLEOTIDE SEQUENCE [LARGE SCALE GENOMIC DNA]</scope>
    <source>
        <strain evidence="1 2">10023</strain>
    </source>
</reference>
<dbReference type="KEGG" id="nei:BG910_08280"/>
<dbReference type="Proteomes" id="UP000198238">
    <property type="component" value="Chromosome"/>
</dbReference>
<sequence length="216" mass="22435">MTSKSQTILTYADALNNANTIKQNLDKPSSERTSLDGLDSSIAAISLAATTAAEVASATNSSPSGAANAMGAMSTGIAFQLNGAAASASLAATYVYMKQGQFDKAASTSLGVVSGLAGMLQVASSTLPGVNPVEGVAGATGGGATALNLAISNPQLLKAVSEEISRFYDKNLENFRDWFLPKLGDNINKVLDPNTWKDWFNKLKDDLLPDLPSEKE</sequence>
<organism evidence="1 2">
    <name type="scientific">Neisseria chenwenguii</name>
    <dbReference type="NCBI Taxonomy" id="1853278"/>
    <lineage>
        <taxon>Bacteria</taxon>
        <taxon>Pseudomonadati</taxon>
        <taxon>Pseudomonadota</taxon>
        <taxon>Betaproteobacteria</taxon>
        <taxon>Neisseriales</taxon>
        <taxon>Neisseriaceae</taxon>
        <taxon>Neisseria</taxon>
    </lineage>
</organism>
<dbReference type="RefSeq" id="WP_089036430.1">
    <property type="nucleotide sequence ID" value="NZ_CP022278.1"/>
</dbReference>
<gene>
    <name evidence="1" type="ORF">BG910_08280</name>
</gene>
<dbReference type="AlphaFoldDB" id="A0A220S3F8"/>
<protein>
    <submittedName>
        <fullName evidence="1">Uncharacterized protein</fullName>
    </submittedName>
</protein>